<dbReference type="PROSITE" id="PS51031">
    <property type="entry name" value="BESS"/>
    <property type="match status" value="1"/>
</dbReference>
<dbReference type="InterPro" id="IPR004210">
    <property type="entry name" value="BESS_motif"/>
</dbReference>
<protein>
    <recommendedName>
        <fullName evidence="3">BESS domain-containing protein</fullName>
    </recommendedName>
</protein>
<evidence type="ECO:0000313" key="5">
    <source>
        <dbReference type="Proteomes" id="UP001353858"/>
    </source>
</evidence>
<feature type="compositionally biased region" description="Basic and acidic residues" evidence="2">
    <location>
        <begin position="145"/>
        <end position="155"/>
    </location>
</feature>
<evidence type="ECO:0000313" key="4">
    <source>
        <dbReference type="EMBL" id="KAK4880627.1"/>
    </source>
</evidence>
<evidence type="ECO:0000256" key="2">
    <source>
        <dbReference type="SAM" id="MobiDB-lite"/>
    </source>
</evidence>
<feature type="compositionally biased region" description="Polar residues" evidence="2">
    <location>
        <begin position="127"/>
        <end position="144"/>
    </location>
</feature>
<proteinExistence type="predicted"/>
<dbReference type="EMBL" id="JARPUR010000003">
    <property type="protein sequence ID" value="KAK4880627.1"/>
    <property type="molecule type" value="Genomic_DNA"/>
</dbReference>
<accession>A0AAN7PZG6</accession>
<feature type="region of interest" description="Disordered" evidence="2">
    <location>
        <begin position="112"/>
        <end position="226"/>
    </location>
</feature>
<dbReference type="GO" id="GO:0005634">
    <property type="term" value="C:nucleus"/>
    <property type="evidence" value="ECO:0007669"/>
    <property type="project" value="UniProtKB-SubCell"/>
</dbReference>
<keyword evidence="1" id="KW-0539">Nucleus</keyword>
<sequence>MEVETKLTKKAKRSAKEECIGEVLITAERENIEYLKRREENRKSKAAMIELNSTRKEVDEDESFFKSIMPHIRQFSPKTKMQFRIKVTQLVQDSMEVNPPRNEAHVTEVIPQNLPASSNSNHSSSSITTYEVENELQCQGQSDARNFDQENKATESNKLVYEQKVSDSEMSDANCCNSSRRTSSSSSNGNDSFYSENDTTDNSESETNNDVDDNQSQDSNFNGEVMFSDSGLTKQEVLMIVHGLSLKHRLSNEARNDVLLVI</sequence>
<organism evidence="4 5">
    <name type="scientific">Aquatica leii</name>
    <dbReference type="NCBI Taxonomy" id="1421715"/>
    <lineage>
        <taxon>Eukaryota</taxon>
        <taxon>Metazoa</taxon>
        <taxon>Ecdysozoa</taxon>
        <taxon>Arthropoda</taxon>
        <taxon>Hexapoda</taxon>
        <taxon>Insecta</taxon>
        <taxon>Pterygota</taxon>
        <taxon>Neoptera</taxon>
        <taxon>Endopterygota</taxon>
        <taxon>Coleoptera</taxon>
        <taxon>Polyphaga</taxon>
        <taxon>Elateriformia</taxon>
        <taxon>Elateroidea</taxon>
        <taxon>Lampyridae</taxon>
        <taxon>Luciolinae</taxon>
        <taxon>Aquatica</taxon>
    </lineage>
</organism>
<dbReference type="Pfam" id="PF02944">
    <property type="entry name" value="BESS"/>
    <property type="match status" value="1"/>
</dbReference>
<reference evidence="5" key="1">
    <citation type="submission" date="2023-01" db="EMBL/GenBank/DDBJ databases">
        <title>Key to firefly adult light organ development and bioluminescence: homeobox transcription factors regulate luciferase expression and transportation to peroxisome.</title>
        <authorList>
            <person name="Fu X."/>
        </authorList>
    </citation>
    <scope>NUCLEOTIDE SEQUENCE [LARGE SCALE GENOMIC DNA]</scope>
</reference>
<feature type="domain" description="BESS" evidence="3">
    <location>
        <begin position="58"/>
        <end position="97"/>
    </location>
</feature>
<dbReference type="GO" id="GO:0003677">
    <property type="term" value="F:DNA binding"/>
    <property type="evidence" value="ECO:0007669"/>
    <property type="project" value="InterPro"/>
</dbReference>
<keyword evidence="5" id="KW-1185">Reference proteome</keyword>
<evidence type="ECO:0000256" key="1">
    <source>
        <dbReference type="PROSITE-ProRule" id="PRU00371"/>
    </source>
</evidence>
<comment type="caution">
    <text evidence="4">The sequence shown here is derived from an EMBL/GenBank/DDBJ whole genome shotgun (WGS) entry which is preliminary data.</text>
</comment>
<dbReference type="AlphaFoldDB" id="A0AAN7PZG6"/>
<feature type="compositionally biased region" description="Acidic residues" evidence="2">
    <location>
        <begin position="198"/>
        <end position="215"/>
    </location>
</feature>
<feature type="compositionally biased region" description="Low complexity" evidence="2">
    <location>
        <begin position="117"/>
        <end position="126"/>
    </location>
</feature>
<name>A0AAN7PZG6_9COLE</name>
<comment type="subcellular location">
    <subcellularLocation>
        <location evidence="1">Nucleus</location>
    </subcellularLocation>
</comment>
<evidence type="ECO:0000259" key="3">
    <source>
        <dbReference type="PROSITE" id="PS51031"/>
    </source>
</evidence>
<feature type="compositionally biased region" description="Low complexity" evidence="2">
    <location>
        <begin position="174"/>
        <end position="192"/>
    </location>
</feature>
<dbReference type="Proteomes" id="UP001353858">
    <property type="component" value="Unassembled WGS sequence"/>
</dbReference>
<gene>
    <name evidence="4" type="ORF">RN001_008773</name>
</gene>